<proteinExistence type="predicted"/>
<sequence length="340" mass="38973">MGTNKAPEYYYGFHITKEGATLVNDKTFDSTDEPSNYKETMAGPEAAKWKETMESEIQSIYDNYVWELVDHTPGRTTVGNKWIFKNKTDMDGNVYTFKARLVAKGYTQTQRIDYDETFPQVAKIKSIRILLAMVAFHDYEIWQMDVKTAFLNGKLNEDVYIAQPEGFVHAKYLDKKFNMSESKKGYLPMQHGIRLSKNQCPSTSEELDRMSRIPYASAIGSIMYAMTCTRLDVSFALRMVSRYQRNPGESHWTTVKNILKYLRRTKDVFLVYGGKDELRVTGYTDASFQTDWDDSRSQLGWVFLLNGGAVTWKSSKQDTVADFTCESEYIAASETAKEAA</sequence>
<protein>
    <recommendedName>
        <fullName evidence="1">Reverse transcriptase Ty1/copia-type domain-containing protein</fullName>
    </recommendedName>
</protein>
<evidence type="ECO:0000313" key="2">
    <source>
        <dbReference type="EMBL" id="KAJ9547589.1"/>
    </source>
</evidence>
<gene>
    <name evidence="2" type="ORF">OSB04_020132</name>
</gene>
<name>A0AA38SRM9_9ASTR</name>
<dbReference type="Pfam" id="PF07727">
    <property type="entry name" value="RVT_2"/>
    <property type="match status" value="1"/>
</dbReference>
<dbReference type="Proteomes" id="UP001172457">
    <property type="component" value="Chromosome 5"/>
</dbReference>
<accession>A0AA38SRM9</accession>
<dbReference type="CDD" id="cd09272">
    <property type="entry name" value="RNase_HI_RT_Ty1"/>
    <property type="match status" value="1"/>
</dbReference>
<dbReference type="PANTHER" id="PTHR11439">
    <property type="entry name" value="GAG-POL-RELATED RETROTRANSPOSON"/>
    <property type="match status" value="1"/>
</dbReference>
<comment type="caution">
    <text evidence="2">The sequence shown here is derived from an EMBL/GenBank/DDBJ whole genome shotgun (WGS) entry which is preliminary data.</text>
</comment>
<evidence type="ECO:0000313" key="3">
    <source>
        <dbReference type="Proteomes" id="UP001172457"/>
    </source>
</evidence>
<keyword evidence="3" id="KW-1185">Reference proteome</keyword>
<dbReference type="InterPro" id="IPR013103">
    <property type="entry name" value="RVT_2"/>
</dbReference>
<dbReference type="EMBL" id="JARYMX010000005">
    <property type="protein sequence ID" value="KAJ9547589.1"/>
    <property type="molecule type" value="Genomic_DNA"/>
</dbReference>
<dbReference type="PANTHER" id="PTHR11439:SF496">
    <property type="entry name" value="RNA-DIRECTED DNA POLYMERASE"/>
    <property type="match status" value="1"/>
</dbReference>
<reference evidence="2" key="1">
    <citation type="submission" date="2023-03" db="EMBL/GenBank/DDBJ databases">
        <title>Chromosome-scale reference genome and RAD-based genetic map of yellow starthistle (Centaurea solstitialis) reveal putative structural variation and QTLs associated with invader traits.</title>
        <authorList>
            <person name="Reatini B."/>
            <person name="Cang F.A."/>
            <person name="Jiang Q."/>
            <person name="Mckibben M.T.W."/>
            <person name="Barker M.S."/>
            <person name="Rieseberg L.H."/>
            <person name="Dlugosch K.M."/>
        </authorList>
    </citation>
    <scope>NUCLEOTIDE SEQUENCE</scope>
    <source>
        <strain evidence="2">CAN-66</strain>
        <tissue evidence="2">Leaf</tissue>
    </source>
</reference>
<feature type="domain" description="Reverse transcriptase Ty1/copia-type" evidence="1">
    <location>
        <begin position="64"/>
        <end position="182"/>
    </location>
</feature>
<evidence type="ECO:0000259" key="1">
    <source>
        <dbReference type="Pfam" id="PF07727"/>
    </source>
</evidence>
<organism evidence="2 3">
    <name type="scientific">Centaurea solstitialis</name>
    <name type="common">yellow star-thistle</name>
    <dbReference type="NCBI Taxonomy" id="347529"/>
    <lineage>
        <taxon>Eukaryota</taxon>
        <taxon>Viridiplantae</taxon>
        <taxon>Streptophyta</taxon>
        <taxon>Embryophyta</taxon>
        <taxon>Tracheophyta</taxon>
        <taxon>Spermatophyta</taxon>
        <taxon>Magnoliopsida</taxon>
        <taxon>eudicotyledons</taxon>
        <taxon>Gunneridae</taxon>
        <taxon>Pentapetalae</taxon>
        <taxon>asterids</taxon>
        <taxon>campanulids</taxon>
        <taxon>Asterales</taxon>
        <taxon>Asteraceae</taxon>
        <taxon>Carduoideae</taxon>
        <taxon>Cardueae</taxon>
        <taxon>Centaureinae</taxon>
        <taxon>Centaurea</taxon>
    </lineage>
</organism>
<dbReference type="AlphaFoldDB" id="A0AA38SRM9"/>